<dbReference type="GO" id="GO:0006351">
    <property type="term" value="P:DNA-templated transcription"/>
    <property type="evidence" value="ECO:0007669"/>
    <property type="project" value="InterPro"/>
</dbReference>
<evidence type="ECO:0000256" key="3">
    <source>
        <dbReference type="SAM" id="MobiDB-lite"/>
    </source>
</evidence>
<dbReference type="AlphaFoldDB" id="A0A9P4X394"/>
<feature type="region of interest" description="Disordered" evidence="3">
    <location>
        <begin position="126"/>
        <end position="148"/>
    </location>
</feature>
<dbReference type="SMART" id="SM00906">
    <property type="entry name" value="Fungal_trans"/>
    <property type="match status" value="1"/>
</dbReference>
<evidence type="ECO:0000313" key="6">
    <source>
        <dbReference type="Proteomes" id="UP000801864"/>
    </source>
</evidence>
<dbReference type="InterPro" id="IPR001138">
    <property type="entry name" value="Zn2Cys6_DnaBD"/>
</dbReference>
<dbReference type="Proteomes" id="UP000801864">
    <property type="component" value="Unassembled WGS sequence"/>
</dbReference>
<dbReference type="CDD" id="cd12148">
    <property type="entry name" value="fungal_TF_MHR"/>
    <property type="match status" value="1"/>
</dbReference>
<dbReference type="EMBL" id="QLNT01000042">
    <property type="protein sequence ID" value="KAF3054699.1"/>
    <property type="molecule type" value="Genomic_DNA"/>
</dbReference>
<dbReference type="PROSITE" id="PS50048">
    <property type="entry name" value="ZN2_CY6_FUNGAL_2"/>
    <property type="match status" value="1"/>
</dbReference>
<dbReference type="GO" id="GO:0003677">
    <property type="term" value="F:DNA binding"/>
    <property type="evidence" value="ECO:0007669"/>
    <property type="project" value="InterPro"/>
</dbReference>
<feature type="domain" description="Zn(2)-C6 fungal-type" evidence="4">
    <location>
        <begin position="37"/>
        <end position="66"/>
    </location>
</feature>
<dbReference type="PANTHER" id="PTHR46910">
    <property type="entry name" value="TRANSCRIPTION FACTOR PDR1"/>
    <property type="match status" value="1"/>
</dbReference>
<dbReference type="InterPro" id="IPR036864">
    <property type="entry name" value="Zn2-C6_fun-type_DNA-bd_sf"/>
</dbReference>
<dbReference type="InterPro" id="IPR007219">
    <property type="entry name" value="XnlR_reg_dom"/>
</dbReference>
<dbReference type="Pfam" id="PF04082">
    <property type="entry name" value="Fungal_trans"/>
    <property type="match status" value="1"/>
</dbReference>
<keyword evidence="2" id="KW-0539">Nucleus</keyword>
<feature type="region of interest" description="Disordered" evidence="3">
    <location>
        <begin position="1"/>
        <end position="28"/>
    </location>
</feature>
<dbReference type="InterPro" id="IPR050987">
    <property type="entry name" value="AtrR-like"/>
</dbReference>
<comment type="caution">
    <text evidence="5">The sequence shown here is derived from an EMBL/GenBank/DDBJ whole genome shotgun (WGS) entry which is preliminary data.</text>
</comment>
<proteinExistence type="predicted"/>
<dbReference type="Pfam" id="PF00172">
    <property type="entry name" value="Zn_clus"/>
    <property type="match status" value="1"/>
</dbReference>
<evidence type="ECO:0000256" key="2">
    <source>
        <dbReference type="ARBA" id="ARBA00023242"/>
    </source>
</evidence>
<protein>
    <recommendedName>
        <fullName evidence="4">Zn(2)-C6 fungal-type domain-containing protein</fullName>
    </recommendedName>
</protein>
<dbReference type="GO" id="GO:0008270">
    <property type="term" value="F:zinc ion binding"/>
    <property type="evidence" value="ECO:0007669"/>
    <property type="project" value="InterPro"/>
</dbReference>
<evidence type="ECO:0000259" key="4">
    <source>
        <dbReference type="PROSITE" id="PS50048"/>
    </source>
</evidence>
<gene>
    <name evidence="5" type="ORF">CFAM422_013329</name>
</gene>
<evidence type="ECO:0000313" key="5">
    <source>
        <dbReference type="EMBL" id="KAF3054699.1"/>
    </source>
</evidence>
<dbReference type="Gene3D" id="4.10.240.10">
    <property type="entry name" value="Zn(2)-C6 fungal-type DNA-binding domain"/>
    <property type="match status" value="1"/>
</dbReference>
<feature type="compositionally biased region" description="Basic and acidic residues" evidence="3">
    <location>
        <begin position="11"/>
        <end position="28"/>
    </location>
</feature>
<keyword evidence="6" id="KW-1185">Reference proteome</keyword>
<sequence length="698" mass="78801">MAELEATLPLDDSKNTAGDHHHVDEPSKRRARYVLQACEACKRRKGRCNGKQPCQYCWKRAAKCRYPSHPQLSSSNDQDTNNSKTGYTSAITLNLEDVQSIQNSIKSLQKQLDNITAHINYQVRNEASQAAPRTLSQQQRHDSEAESSFIPQLQAMSLAESDRINLSDLQFHGPSSSEYGLNIAQVMLRRSKGPDISITGVDHQNCSGIDEMTTVTEELNNNDLWGGGDVFRQPLDASCTVPVHRLLSKADTFRLLHVYQEVIGNFYPILDLKSLGEEAERLHDCGGIDLGLRRGNSSHVDNDNILVLNLVCSIALTAETTGISKIAQVFYESAQSAIQTNVTARKLQIRDVVLVLLASIYHYFSDDIRLAWRLCGIAGRMVIELGIHRWEIFHQLFNVPSQRDKVSSTLWTIVVLDRQWSCALGIPQNFQESDFDKRVPVPECATYLKAMRSYGLLNPMHWDHVQRKIAGAICSDEDSFRFLTSEVEQWRGSSLKGMKFIHPRIQDDPNISWKTRSVIPTLLHLRANQLQHLLFRQLFISNPNLAIGTSFEEPSLETACDTIEILCDINESSDLYRKQLPVFRHFLASSISVIFMIITHKTQIETTSSSDMRQQFISNKTSDIITRAVQLATAYADSSGISRQLWERLVSIVESLWQHKIIPNGRLDQMTSSSSIIDFNVVATGIPSYYYCKEGIPN</sequence>
<dbReference type="SUPFAM" id="SSF57701">
    <property type="entry name" value="Zn2/Cys6 DNA-binding domain"/>
    <property type="match status" value="1"/>
</dbReference>
<dbReference type="PROSITE" id="PS00463">
    <property type="entry name" value="ZN2_CY6_FUNGAL_1"/>
    <property type="match status" value="1"/>
</dbReference>
<dbReference type="PANTHER" id="PTHR46910:SF13">
    <property type="entry name" value="SPECIFIC TRANSCRIPTION FACTOR, PUTATIVE (AFU_ORTHOLOGUE AFUA_4G06190)-RELATED"/>
    <property type="match status" value="1"/>
</dbReference>
<organism evidence="5 6">
    <name type="scientific">Trichoderma lentiforme</name>
    <dbReference type="NCBI Taxonomy" id="1567552"/>
    <lineage>
        <taxon>Eukaryota</taxon>
        <taxon>Fungi</taxon>
        <taxon>Dikarya</taxon>
        <taxon>Ascomycota</taxon>
        <taxon>Pezizomycotina</taxon>
        <taxon>Sordariomycetes</taxon>
        <taxon>Hypocreomycetidae</taxon>
        <taxon>Hypocreales</taxon>
        <taxon>Hypocreaceae</taxon>
        <taxon>Trichoderma</taxon>
    </lineage>
</organism>
<reference evidence="5 6" key="1">
    <citation type="submission" date="2018-06" db="EMBL/GenBank/DDBJ databases">
        <title>Genome analysis of cellulolytic fungus Trichoderma lentiforme CFAM-422.</title>
        <authorList>
            <person name="Steindorff A.S."/>
            <person name="Formighieri E.F."/>
            <person name="Midorikawa G.E.O."/>
            <person name="Tamietti M.S."/>
            <person name="Ramos E.Z."/>
            <person name="Silva A.S."/>
            <person name="Bon E.P.S."/>
            <person name="Mendes T.D."/>
            <person name="Damaso M.C.T."/>
            <person name="Favaro L.C.L."/>
        </authorList>
    </citation>
    <scope>NUCLEOTIDE SEQUENCE [LARGE SCALE GENOMIC DNA]</scope>
    <source>
        <strain evidence="5 6">CFAM-422</strain>
    </source>
</reference>
<dbReference type="GO" id="GO:0000981">
    <property type="term" value="F:DNA-binding transcription factor activity, RNA polymerase II-specific"/>
    <property type="evidence" value="ECO:0007669"/>
    <property type="project" value="InterPro"/>
</dbReference>
<keyword evidence="1" id="KW-0479">Metal-binding</keyword>
<dbReference type="CDD" id="cd00067">
    <property type="entry name" value="GAL4"/>
    <property type="match status" value="1"/>
</dbReference>
<dbReference type="SMART" id="SM00066">
    <property type="entry name" value="GAL4"/>
    <property type="match status" value="1"/>
</dbReference>
<evidence type="ECO:0000256" key="1">
    <source>
        <dbReference type="ARBA" id="ARBA00022723"/>
    </source>
</evidence>
<accession>A0A9P4X394</accession>
<name>A0A9P4X394_9HYPO</name>